<name>A0A2N4UU73_9GAMM</name>
<protein>
    <submittedName>
        <fullName evidence="1">Uncharacterized protein</fullName>
    </submittedName>
</protein>
<proteinExistence type="predicted"/>
<evidence type="ECO:0000313" key="2">
    <source>
        <dbReference type="Proteomes" id="UP000234420"/>
    </source>
</evidence>
<comment type="caution">
    <text evidence="1">The sequence shown here is derived from an EMBL/GenBank/DDBJ whole genome shotgun (WGS) entry which is preliminary data.</text>
</comment>
<dbReference type="Proteomes" id="UP000234420">
    <property type="component" value="Unassembled WGS sequence"/>
</dbReference>
<sequence length="160" mass="17961">MINFLLGSLAAYHAEGRADVRNGKSRLLHIFRKKPDSNDSGFFSSVENSNDSVVVQLVNFLLGSLAAYHAEGRDDIRNGKSRPLHIFRKKPESNDSGFFSSVGNSNDSEVVQLINFLLGSLAAYHAEGRTDVRNGKSRPLHIFRKKPESNYSVFFVCRKW</sequence>
<gene>
    <name evidence="1" type="ORF">CIK00_07725</name>
</gene>
<dbReference type="AlphaFoldDB" id="A0A2N4UU73"/>
<keyword evidence="2" id="KW-1185">Reference proteome</keyword>
<reference evidence="1 2" key="1">
    <citation type="journal article" date="2018" name="Syst. Appl. Microbiol.">
        <title>Photobacterium carnosum sp. nov., isolated from spoiled modified atmosphere packaged poultry meat.</title>
        <authorList>
            <person name="Hilgarth M."/>
            <person name="Fuertes S."/>
            <person name="Ehrmann M."/>
            <person name="Vogel R.F."/>
        </authorList>
    </citation>
    <scope>NUCLEOTIDE SEQUENCE [LARGE SCALE GENOMIC DNA]</scope>
    <source>
        <strain evidence="1 2">TMW 2.2021</strain>
    </source>
</reference>
<dbReference type="EMBL" id="NPIB01000006">
    <property type="protein sequence ID" value="PLC58570.1"/>
    <property type="molecule type" value="Genomic_DNA"/>
</dbReference>
<organism evidence="1 2">
    <name type="scientific">Photobacterium carnosum</name>
    <dbReference type="NCBI Taxonomy" id="2023717"/>
    <lineage>
        <taxon>Bacteria</taxon>
        <taxon>Pseudomonadati</taxon>
        <taxon>Pseudomonadota</taxon>
        <taxon>Gammaproteobacteria</taxon>
        <taxon>Vibrionales</taxon>
        <taxon>Vibrionaceae</taxon>
        <taxon>Photobacterium</taxon>
    </lineage>
</organism>
<accession>A0A2N4UU73</accession>
<evidence type="ECO:0000313" key="1">
    <source>
        <dbReference type="EMBL" id="PLC58570.1"/>
    </source>
</evidence>